<gene>
    <name evidence="2" type="ORF">PILCRDRAFT_814438</name>
</gene>
<protein>
    <submittedName>
        <fullName evidence="2">Uncharacterized protein</fullName>
    </submittedName>
</protein>
<evidence type="ECO:0000313" key="3">
    <source>
        <dbReference type="Proteomes" id="UP000054166"/>
    </source>
</evidence>
<dbReference type="HOGENOM" id="CLU_2868454_0_0_1"/>
<feature type="coiled-coil region" evidence="1">
    <location>
        <begin position="11"/>
        <end position="38"/>
    </location>
</feature>
<dbReference type="InParanoid" id="A0A0C3BMN5"/>
<dbReference type="EMBL" id="KN832978">
    <property type="protein sequence ID" value="KIM87733.1"/>
    <property type="molecule type" value="Genomic_DNA"/>
</dbReference>
<accession>A0A0C3BMN5</accession>
<evidence type="ECO:0000313" key="2">
    <source>
        <dbReference type="EMBL" id="KIM87733.1"/>
    </source>
</evidence>
<reference evidence="3" key="2">
    <citation type="submission" date="2015-01" db="EMBL/GenBank/DDBJ databases">
        <title>Evolutionary Origins and Diversification of the Mycorrhizal Mutualists.</title>
        <authorList>
            <consortium name="DOE Joint Genome Institute"/>
            <consortium name="Mycorrhizal Genomics Consortium"/>
            <person name="Kohler A."/>
            <person name="Kuo A."/>
            <person name="Nagy L.G."/>
            <person name="Floudas D."/>
            <person name="Copeland A."/>
            <person name="Barry K.W."/>
            <person name="Cichocki N."/>
            <person name="Veneault-Fourrey C."/>
            <person name="LaButti K."/>
            <person name="Lindquist E.A."/>
            <person name="Lipzen A."/>
            <person name="Lundell T."/>
            <person name="Morin E."/>
            <person name="Murat C."/>
            <person name="Riley R."/>
            <person name="Ohm R."/>
            <person name="Sun H."/>
            <person name="Tunlid A."/>
            <person name="Henrissat B."/>
            <person name="Grigoriev I.V."/>
            <person name="Hibbett D.S."/>
            <person name="Martin F."/>
        </authorList>
    </citation>
    <scope>NUCLEOTIDE SEQUENCE [LARGE SCALE GENOMIC DNA]</scope>
    <source>
        <strain evidence="3">F 1598</strain>
    </source>
</reference>
<sequence length="64" mass="7546">MPTPSSCNVFRRNELVMLQQIEQKVREVQQQRVARDRDHVKPPLPPIFVELYSDKSTRSLIALR</sequence>
<keyword evidence="1" id="KW-0175">Coiled coil</keyword>
<proteinExistence type="predicted"/>
<organism evidence="2 3">
    <name type="scientific">Piloderma croceum (strain F 1598)</name>
    <dbReference type="NCBI Taxonomy" id="765440"/>
    <lineage>
        <taxon>Eukaryota</taxon>
        <taxon>Fungi</taxon>
        <taxon>Dikarya</taxon>
        <taxon>Basidiomycota</taxon>
        <taxon>Agaricomycotina</taxon>
        <taxon>Agaricomycetes</taxon>
        <taxon>Agaricomycetidae</taxon>
        <taxon>Atheliales</taxon>
        <taxon>Atheliaceae</taxon>
        <taxon>Piloderma</taxon>
    </lineage>
</organism>
<name>A0A0C3BMN5_PILCF</name>
<dbReference type="AlphaFoldDB" id="A0A0C3BMN5"/>
<evidence type="ECO:0000256" key="1">
    <source>
        <dbReference type="SAM" id="Coils"/>
    </source>
</evidence>
<keyword evidence="3" id="KW-1185">Reference proteome</keyword>
<dbReference type="Proteomes" id="UP000054166">
    <property type="component" value="Unassembled WGS sequence"/>
</dbReference>
<reference evidence="2 3" key="1">
    <citation type="submission" date="2014-04" db="EMBL/GenBank/DDBJ databases">
        <authorList>
            <consortium name="DOE Joint Genome Institute"/>
            <person name="Kuo A."/>
            <person name="Tarkka M."/>
            <person name="Buscot F."/>
            <person name="Kohler A."/>
            <person name="Nagy L.G."/>
            <person name="Floudas D."/>
            <person name="Copeland A."/>
            <person name="Barry K.W."/>
            <person name="Cichocki N."/>
            <person name="Veneault-Fourrey C."/>
            <person name="LaButti K."/>
            <person name="Lindquist E.A."/>
            <person name="Lipzen A."/>
            <person name="Lundell T."/>
            <person name="Morin E."/>
            <person name="Murat C."/>
            <person name="Sun H."/>
            <person name="Tunlid A."/>
            <person name="Henrissat B."/>
            <person name="Grigoriev I.V."/>
            <person name="Hibbett D.S."/>
            <person name="Martin F."/>
            <person name="Nordberg H.P."/>
            <person name="Cantor M.N."/>
            <person name="Hua S.X."/>
        </authorList>
    </citation>
    <scope>NUCLEOTIDE SEQUENCE [LARGE SCALE GENOMIC DNA]</scope>
    <source>
        <strain evidence="2 3">F 1598</strain>
    </source>
</reference>